<accession>A0A5P1EJK9</accession>
<feature type="domain" description="F-box" evidence="4">
    <location>
        <begin position="75"/>
        <end position="115"/>
    </location>
</feature>
<dbReference type="InterPro" id="IPR036047">
    <property type="entry name" value="F-box-like_dom_sf"/>
</dbReference>
<keyword evidence="6" id="KW-1185">Reference proteome</keyword>
<dbReference type="PANTHER" id="PTHR46344">
    <property type="entry name" value="OS02G0202900 PROTEIN"/>
    <property type="match status" value="1"/>
</dbReference>
<reference evidence="6" key="1">
    <citation type="journal article" date="2017" name="Nat. Commun.">
        <title>The asparagus genome sheds light on the origin and evolution of a young Y chromosome.</title>
        <authorList>
            <person name="Harkess A."/>
            <person name="Zhou J."/>
            <person name="Xu C."/>
            <person name="Bowers J.E."/>
            <person name="Van der Hulst R."/>
            <person name="Ayyampalayam S."/>
            <person name="Mercati F."/>
            <person name="Riccardi P."/>
            <person name="McKain M.R."/>
            <person name="Kakrana A."/>
            <person name="Tang H."/>
            <person name="Ray J."/>
            <person name="Groenendijk J."/>
            <person name="Arikit S."/>
            <person name="Mathioni S.M."/>
            <person name="Nakano M."/>
            <person name="Shan H."/>
            <person name="Telgmann-Rauber A."/>
            <person name="Kanno A."/>
            <person name="Yue Z."/>
            <person name="Chen H."/>
            <person name="Li W."/>
            <person name="Chen Y."/>
            <person name="Xu X."/>
            <person name="Zhang Y."/>
            <person name="Luo S."/>
            <person name="Chen H."/>
            <person name="Gao J."/>
            <person name="Mao Z."/>
            <person name="Pires J.C."/>
            <person name="Luo M."/>
            <person name="Kudrna D."/>
            <person name="Wing R.A."/>
            <person name="Meyers B.C."/>
            <person name="Yi K."/>
            <person name="Kong H."/>
            <person name="Lavrijsen P."/>
            <person name="Sunseri F."/>
            <person name="Falavigna A."/>
            <person name="Ye Y."/>
            <person name="Leebens-Mack J.H."/>
            <person name="Chen G."/>
        </authorList>
    </citation>
    <scope>NUCLEOTIDE SEQUENCE [LARGE SCALE GENOMIC DNA]</scope>
    <source>
        <strain evidence="6">cv. DH0086</strain>
    </source>
</reference>
<sequence length="136" mass="15297">MAVVLAKLTRRDHFRVIANSSASPPLALPRSMGLGSMNKYGERSGFDEEDEDRRSGEMTVAEETQVNDPDSSYFPCLSDEVALSILARVPRSEHRNLGLLNRRYRSLVRSGELYFVRKSIGIRELSVLMLASGEHR</sequence>
<dbReference type="AlphaFoldDB" id="A0A5P1EJK9"/>
<feature type="compositionally biased region" description="Basic and acidic residues" evidence="3">
    <location>
        <begin position="40"/>
        <end position="56"/>
    </location>
</feature>
<dbReference type="Pfam" id="PF00646">
    <property type="entry name" value="F-box"/>
    <property type="match status" value="1"/>
</dbReference>
<dbReference type="InterPro" id="IPR001810">
    <property type="entry name" value="F-box_dom"/>
</dbReference>
<evidence type="ECO:0000313" key="6">
    <source>
        <dbReference type="Proteomes" id="UP000243459"/>
    </source>
</evidence>
<evidence type="ECO:0000256" key="1">
    <source>
        <dbReference type="ARBA" id="ARBA00022441"/>
    </source>
</evidence>
<feature type="region of interest" description="Disordered" evidence="3">
    <location>
        <begin position="28"/>
        <end position="71"/>
    </location>
</feature>
<name>A0A5P1EJK9_ASPOF</name>
<protein>
    <recommendedName>
        <fullName evidence="4">F-box domain-containing protein</fullName>
    </recommendedName>
</protein>
<evidence type="ECO:0000256" key="3">
    <source>
        <dbReference type="SAM" id="MobiDB-lite"/>
    </source>
</evidence>
<dbReference type="PANTHER" id="PTHR46344:SF27">
    <property type="entry name" value="KELCH REPEAT SUPERFAMILY PROTEIN"/>
    <property type="match status" value="1"/>
</dbReference>
<evidence type="ECO:0000259" key="4">
    <source>
        <dbReference type="Pfam" id="PF00646"/>
    </source>
</evidence>
<gene>
    <name evidence="5" type="ORF">A4U43_C06F4800</name>
</gene>
<keyword evidence="2" id="KW-0677">Repeat</keyword>
<dbReference type="Proteomes" id="UP000243459">
    <property type="component" value="Chromosome 6"/>
</dbReference>
<dbReference type="EMBL" id="CM007386">
    <property type="protein sequence ID" value="ONK66165.1"/>
    <property type="molecule type" value="Genomic_DNA"/>
</dbReference>
<dbReference type="SUPFAM" id="SSF81383">
    <property type="entry name" value="F-box domain"/>
    <property type="match status" value="1"/>
</dbReference>
<organism evidence="5 6">
    <name type="scientific">Asparagus officinalis</name>
    <name type="common">Garden asparagus</name>
    <dbReference type="NCBI Taxonomy" id="4686"/>
    <lineage>
        <taxon>Eukaryota</taxon>
        <taxon>Viridiplantae</taxon>
        <taxon>Streptophyta</taxon>
        <taxon>Embryophyta</taxon>
        <taxon>Tracheophyta</taxon>
        <taxon>Spermatophyta</taxon>
        <taxon>Magnoliopsida</taxon>
        <taxon>Liliopsida</taxon>
        <taxon>Asparagales</taxon>
        <taxon>Asparagaceae</taxon>
        <taxon>Asparagoideae</taxon>
        <taxon>Asparagus</taxon>
    </lineage>
</organism>
<dbReference type="Gramene" id="ONK66165">
    <property type="protein sequence ID" value="ONK66165"/>
    <property type="gene ID" value="A4U43_C06F4800"/>
</dbReference>
<proteinExistence type="predicted"/>
<dbReference type="CDD" id="cd22152">
    <property type="entry name" value="F-box_AtAFR-like"/>
    <property type="match status" value="1"/>
</dbReference>
<evidence type="ECO:0000313" key="5">
    <source>
        <dbReference type="EMBL" id="ONK66165.1"/>
    </source>
</evidence>
<evidence type="ECO:0000256" key="2">
    <source>
        <dbReference type="ARBA" id="ARBA00022737"/>
    </source>
</evidence>
<keyword evidence="1" id="KW-0880">Kelch repeat</keyword>